<dbReference type="AlphaFoldDB" id="A0A5N5D5N7"/>
<evidence type="ECO:0000256" key="1">
    <source>
        <dbReference type="ARBA" id="ARBA00022723"/>
    </source>
</evidence>
<feature type="compositionally biased region" description="Pro residues" evidence="5">
    <location>
        <begin position="26"/>
        <end position="37"/>
    </location>
</feature>
<feature type="region of interest" description="Disordered" evidence="5">
    <location>
        <begin position="131"/>
        <end position="225"/>
    </location>
</feature>
<dbReference type="EMBL" id="VCHE01000068">
    <property type="protein sequence ID" value="KAB2572941.1"/>
    <property type="molecule type" value="Genomic_DNA"/>
</dbReference>
<evidence type="ECO:0000313" key="8">
    <source>
        <dbReference type="Proteomes" id="UP000325902"/>
    </source>
</evidence>
<dbReference type="InterPro" id="IPR013083">
    <property type="entry name" value="Znf_RING/FYVE/PHD"/>
</dbReference>
<protein>
    <recommendedName>
        <fullName evidence="6">RING-type domain-containing protein</fullName>
    </recommendedName>
</protein>
<feature type="compositionally biased region" description="Acidic residues" evidence="5">
    <location>
        <begin position="164"/>
        <end position="189"/>
    </location>
</feature>
<feature type="compositionally biased region" description="Acidic residues" evidence="5">
    <location>
        <begin position="147"/>
        <end position="158"/>
    </location>
</feature>
<dbReference type="InterPro" id="IPR001841">
    <property type="entry name" value="Znf_RING"/>
</dbReference>
<feature type="region of interest" description="Disordered" evidence="5">
    <location>
        <begin position="18"/>
        <end position="37"/>
    </location>
</feature>
<dbReference type="PROSITE" id="PS50089">
    <property type="entry name" value="ZF_RING_2"/>
    <property type="match status" value="1"/>
</dbReference>
<proteinExistence type="predicted"/>
<dbReference type="OrthoDB" id="2849579at2759"/>
<dbReference type="PROSITE" id="PS00518">
    <property type="entry name" value="ZF_RING_1"/>
    <property type="match status" value="1"/>
</dbReference>
<dbReference type="Proteomes" id="UP000325902">
    <property type="component" value="Unassembled WGS sequence"/>
</dbReference>
<keyword evidence="1" id="KW-0479">Metal-binding</keyword>
<dbReference type="SUPFAM" id="SSF57850">
    <property type="entry name" value="RING/U-box"/>
    <property type="match status" value="1"/>
</dbReference>
<comment type="caution">
    <text evidence="7">The sequence shown here is derived from an EMBL/GenBank/DDBJ whole genome shotgun (WGS) entry which is preliminary data.</text>
</comment>
<reference evidence="7 8" key="1">
    <citation type="journal article" date="2019" name="Sci. Rep.">
        <title>A multi-omics analysis of the grapevine pathogen Lasiodiplodia theobromae reveals that temperature affects the expression of virulence- and pathogenicity-related genes.</title>
        <authorList>
            <person name="Felix C."/>
            <person name="Meneses R."/>
            <person name="Goncalves M.F.M."/>
            <person name="Tilleman L."/>
            <person name="Duarte A.S."/>
            <person name="Jorrin-Novo J.V."/>
            <person name="Van de Peer Y."/>
            <person name="Deforce D."/>
            <person name="Van Nieuwerburgh F."/>
            <person name="Esteves A.C."/>
            <person name="Alves A."/>
        </authorList>
    </citation>
    <scope>NUCLEOTIDE SEQUENCE [LARGE SCALE GENOMIC DNA]</scope>
    <source>
        <strain evidence="7 8">LA-SOL3</strain>
    </source>
</reference>
<evidence type="ECO:0000256" key="2">
    <source>
        <dbReference type="ARBA" id="ARBA00022771"/>
    </source>
</evidence>
<dbReference type="GO" id="GO:0008270">
    <property type="term" value="F:zinc ion binding"/>
    <property type="evidence" value="ECO:0007669"/>
    <property type="project" value="UniProtKB-KW"/>
</dbReference>
<evidence type="ECO:0000256" key="5">
    <source>
        <dbReference type="SAM" id="MobiDB-lite"/>
    </source>
</evidence>
<dbReference type="PANTHER" id="PTHR45969">
    <property type="entry name" value="RING ZINC FINGER PROTEIN-RELATED"/>
    <property type="match status" value="1"/>
</dbReference>
<evidence type="ECO:0000313" key="7">
    <source>
        <dbReference type="EMBL" id="KAB2572941.1"/>
    </source>
</evidence>
<gene>
    <name evidence="7" type="ORF">DBV05_g8416</name>
</gene>
<accession>A0A5N5D5N7</accession>
<dbReference type="Pfam" id="PF13639">
    <property type="entry name" value="zf-RING_2"/>
    <property type="match status" value="1"/>
</dbReference>
<feature type="domain" description="RING-type" evidence="6">
    <location>
        <begin position="73"/>
        <end position="121"/>
    </location>
</feature>
<dbReference type="InterPro" id="IPR017907">
    <property type="entry name" value="Znf_RING_CS"/>
</dbReference>
<keyword evidence="2 4" id="KW-0863">Zinc-finger</keyword>
<organism evidence="7 8">
    <name type="scientific">Lasiodiplodia theobromae</name>
    <dbReference type="NCBI Taxonomy" id="45133"/>
    <lineage>
        <taxon>Eukaryota</taxon>
        <taxon>Fungi</taxon>
        <taxon>Dikarya</taxon>
        <taxon>Ascomycota</taxon>
        <taxon>Pezizomycotina</taxon>
        <taxon>Dothideomycetes</taxon>
        <taxon>Dothideomycetes incertae sedis</taxon>
        <taxon>Botryosphaeriales</taxon>
        <taxon>Botryosphaeriaceae</taxon>
        <taxon>Lasiodiplodia</taxon>
    </lineage>
</organism>
<sequence>MDPVWGFADPYNDFEQRQRSVTPFPGFTPPQSPEPPFPRHFREVAEATPGERAAYIASLLTPVLGPIDEDERCTICLDPLPEPTDEGHAPAVQLVCGHPYCRKCIMTWLLEVPNNSCPYCRRQLWEEPLRVTIDDDSDSETASSTVGEDDDGDDDDGDTVMGDDGSEEGEDRDDEDVGNSGDEMDEDDHESVSVASSDGDDSEDDVKLGSMYVGGLRRSARHSRQ</sequence>
<dbReference type="Gene3D" id="3.30.40.10">
    <property type="entry name" value="Zinc/RING finger domain, C3HC4 (zinc finger)"/>
    <property type="match status" value="1"/>
</dbReference>
<dbReference type="PANTHER" id="PTHR45969:SF69">
    <property type="entry name" value="FINGER DOMAIN PROTEIN, PUTATIVE (AFU_ORTHOLOGUE AFUA_3G12190)-RELATED"/>
    <property type="match status" value="1"/>
</dbReference>
<keyword evidence="3" id="KW-0862">Zinc</keyword>
<dbReference type="GO" id="GO:0016567">
    <property type="term" value="P:protein ubiquitination"/>
    <property type="evidence" value="ECO:0007669"/>
    <property type="project" value="TreeGrafter"/>
</dbReference>
<name>A0A5N5D5N7_9PEZI</name>
<evidence type="ECO:0000259" key="6">
    <source>
        <dbReference type="PROSITE" id="PS50089"/>
    </source>
</evidence>
<keyword evidence="8" id="KW-1185">Reference proteome</keyword>
<dbReference type="GO" id="GO:0061630">
    <property type="term" value="F:ubiquitin protein ligase activity"/>
    <property type="evidence" value="ECO:0007669"/>
    <property type="project" value="TreeGrafter"/>
</dbReference>
<evidence type="ECO:0000256" key="3">
    <source>
        <dbReference type="ARBA" id="ARBA00022833"/>
    </source>
</evidence>
<dbReference type="SMART" id="SM00184">
    <property type="entry name" value="RING"/>
    <property type="match status" value="1"/>
</dbReference>
<evidence type="ECO:0000256" key="4">
    <source>
        <dbReference type="PROSITE-ProRule" id="PRU00175"/>
    </source>
</evidence>